<dbReference type="EMBL" id="KV417319">
    <property type="protein sequence ID" value="KZO91737.1"/>
    <property type="molecule type" value="Genomic_DNA"/>
</dbReference>
<dbReference type="OrthoDB" id="5190258at2759"/>
<sequence length="173" mass="19101">MTTKSVQPYTAQRLTLRSSISFSSAKAKFEKLTNRAGNEGAPALEVSGITPEGFERATEATLGERGFKYFASYPHSTWFKLFSPRPVPQSITYVLGNPLIARTMLTHDLRAGLCVPVRVILLQEEGGSAFVWDEPSSIIALDGCGGAEKRELREAARKLDEKLEKLLRDVLEV</sequence>
<dbReference type="SUPFAM" id="SSF103247">
    <property type="entry name" value="TT1751-like"/>
    <property type="match status" value="1"/>
</dbReference>
<proteinExistence type="predicted"/>
<evidence type="ECO:0000259" key="1">
    <source>
        <dbReference type="Pfam" id="PF03625"/>
    </source>
</evidence>
<dbReference type="InterPro" id="IPR035923">
    <property type="entry name" value="TT1751-like_sf"/>
</dbReference>
<feature type="domain" description="DUF302" evidence="1">
    <location>
        <begin position="88"/>
        <end position="130"/>
    </location>
</feature>
<dbReference type="CDD" id="cd14797">
    <property type="entry name" value="DUF302"/>
    <property type="match status" value="1"/>
</dbReference>
<accession>A0A167HKS0</accession>
<reference evidence="2 3" key="1">
    <citation type="journal article" date="2016" name="Mol. Biol. Evol.">
        <title>Comparative Genomics of Early-Diverging Mushroom-Forming Fungi Provides Insights into the Origins of Lignocellulose Decay Capabilities.</title>
        <authorList>
            <person name="Nagy L.G."/>
            <person name="Riley R."/>
            <person name="Tritt A."/>
            <person name="Adam C."/>
            <person name="Daum C."/>
            <person name="Floudas D."/>
            <person name="Sun H."/>
            <person name="Yadav J.S."/>
            <person name="Pangilinan J."/>
            <person name="Larsson K.H."/>
            <person name="Matsuura K."/>
            <person name="Barry K."/>
            <person name="Labutti K."/>
            <person name="Kuo R."/>
            <person name="Ohm R.A."/>
            <person name="Bhattacharya S.S."/>
            <person name="Shirouzu T."/>
            <person name="Yoshinaga Y."/>
            <person name="Martin F.M."/>
            <person name="Grigoriev I.V."/>
            <person name="Hibbett D.S."/>
        </authorList>
    </citation>
    <scope>NUCLEOTIDE SEQUENCE [LARGE SCALE GENOMIC DNA]</scope>
    <source>
        <strain evidence="2 3">TUFC12733</strain>
    </source>
</reference>
<gene>
    <name evidence="2" type="ORF">CALVIDRAFT_530672</name>
</gene>
<dbReference type="Proteomes" id="UP000076738">
    <property type="component" value="Unassembled WGS sequence"/>
</dbReference>
<organism evidence="2 3">
    <name type="scientific">Calocera viscosa (strain TUFC12733)</name>
    <dbReference type="NCBI Taxonomy" id="1330018"/>
    <lineage>
        <taxon>Eukaryota</taxon>
        <taxon>Fungi</taxon>
        <taxon>Dikarya</taxon>
        <taxon>Basidiomycota</taxon>
        <taxon>Agaricomycotina</taxon>
        <taxon>Dacrymycetes</taxon>
        <taxon>Dacrymycetales</taxon>
        <taxon>Dacrymycetaceae</taxon>
        <taxon>Calocera</taxon>
    </lineage>
</organism>
<name>A0A167HKS0_CALVF</name>
<keyword evidence="3" id="KW-1185">Reference proteome</keyword>
<protein>
    <recommendedName>
        <fullName evidence="1">DUF302 domain-containing protein</fullName>
    </recommendedName>
</protein>
<dbReference type="Gene3D" id="3.30.310.70">
    <property type="entry name" value="TT1751-like domain"/>
    <property type="match status" value="1"/>
</dbReference>
<evidence type="ECO:0000313" key="3">
    <source>
        <dbReference type="Proteomes" id="UP000076738"/>
    </source>
</evidence>
<dbReference type="InterPro" id="IPR005180">
    <property type="entry name" value="DUF302"/>
</dbReference>
<dbReference type="Pfam" id="PF03625">
    <property type="entry name" value="DUF302"/>
    <property type="match status" value="1"/>
</dbReference>
<evidence type="ECO:0000313" key="2">
    <source>
        <dbReference type="EMBL" id="KZO91737.1"/>
    </source>
</evidence>
<dbReference type="AlphaFoldDB" id="A0A167HKS0"/>